<name>A0A1C3XV17_9BRAD</name>
<dbReference type="Proteomes" id="UP000199184">
    <property type="component" value="Unassembled WGS sequence"/>
</dbReference>
<dbReference type="InterPro" id="IPR001920">
    <property type="entry name" value="Asp/Glu_race"/>
</dbReference>
<keyword evidence="2" id="KW-1185">Reference proteome</keyword>
<sequence>MPQQSFGLGIIVPSSNTVLERDYTGLGLDGVSFHFSRVLNSEDTIEQLTAMRESSREGCAAA</sequence>
<reference evidence="2" key="1">
    <citation type="submission" date="2016-08" db="EMBL/GenBank/DDBJ databases">
        <authorList>
            <person name="Varghese N."/>
            <person name="Submissions Spin"/>
        </authorList>
    </citation>
    <scope>NUCLEOTIDE SEQUENCE [LARGE SCALE GENOMIC DNA]</scope>
    <source>
        <strain evidence="2">ERR11</strain>
    </source>
</reference>
<dbReference type="AlphaFoldDB" id="A0A1C3XV17"/>
<organism evidence="1 2">
    <name type="scientific">Bradyrhizobium shewense</name>
    <dbReference type="NCBI Taxonomy" id="1761772"/>
    <lineage>
        <taxon>Bacteria</taxon>
        <taxon>Pseudomonadati</taxon>
        <taxon>Pseudomonadota</taxon>
        <taxon>Alphaproteobacteria</taxon>
        <taxon>Hyphomicrobiales</taxon>
        <taxon>Nitrobacteraceae</taxon>
        <taxon>Bradyrhizobium</taxon>
    </lineage>
</organism>
<evidence type="ECO:0000313" key="2">
    <source>
        <dbReference type="Proteomes" id="UP000199184"/>
    </source>
</evidence>
<dbReference type="EMBL" id="FMAI01000077">
    <property type="protein sequence ID" value="SCB56113.1"/>
    <property type="molecule type" value="Genomic_DNA"/>
</dbReference>
<protein>
    <submittedName>
        <fullName evidence="1">Uncharacterized protein</fullName>
    </submittedName>
</protein>
<evidence type="ECO:0000313" key="1">
    <source>
        <dbReference type="EMBL" id="SCB56113.1"/>
    </source>
</evidence>
<dbReference type="Gene3D" id="3.40.50.1860">
    <property type="match status" value="1"/>
</dbReference>
<proteinExistence type="predicted"/>
<gene>
    <name evidence="1" type="ORF">GA0061098_10776</name>
</gene>
<dbReference type="GO" id="GO:0016855">
    <property type="term" value="F:racemase and epimerase activity, acting on amino acids and derivatives"/>
    <property type="evidence" value="ECO:0007669"/>
    <property type="project" value="InterPro"/>
</dbReference>
<accession>A0A1C3XV17</accession>